<keyword evidence="2" id="KW-0812">Transmembrane</keyword>
<feature type="signal peptide" evidence="3">
    <location>
        <begin position="1"/>
        <end position="19"/>
    </location>
</feature>
<organism evidence="5">
    <name type="scientific">Rhizochromulina marina</name>
    <dbReference type="NCBI Taxonomy" id="1034831"/>
    <lineage>
        <taxon>Eukaryota</taxon>
        <taxon>Sar</taxon>
        <taxon>Stramenopiles</taxon>
        <taxon>Ochrophyta</taxon>
        <taxon>Dictyochophyceae</taxon>
        <taxon>Rhizochromulinales</taxon>
        <taxon>Rhizochromulina</taxon>
    </lineage>
</organism>
<accession>A0A7S2SV15</accession>
<dbReference type="Pfam" id="PF03703">
    <property type="entry name" value="bPH_2"/>
    <property type="match status" value="1"/>
</dbReference>
<reference evidence="5" key="1">
    <citation type="submission" date="2021-01" db="EMBL/GenBank/DDBJ databases">
        <authorList>
            <person name="Corre E."/>
            <person name="Pelletier E."/>
            <person name="Niang G."/>
            <person name="Scheremetjew M."/>
            <person name="Finn R."/>
            <person name="Kale V."/>
            <person name="Holt S."/>
            <person name="Cochrane G."/>
            <person name="Meng A."/>
            <person name="Brown T."/>
            <person name="Cohen L."/>
        </authorList>
    </citation>
    <scope>NUCLEOTIDE SEQUENCE</scope>
    <source>
        <strain evidence="5">CCMP1243</strain>
    </source>
</reference>
<protein>
    <recommendedName>
        <fullName evidence="4">YdbS-like PH domain-containing protein</fullName>
    </recommendedName>
</protein>
<dbReference type="PANTHER" id="PTHR35688:SF2">
    <property type="entry name" value="NAD(P)-LINKED OXIDOREDUCTASE SUPERFAMILY PROTEIN"/>
    <property type="match status" value="1"/>
</dbReference>
<feature type="domain" description="YdbS-like PH" evidence="4">
    <location>
        <begin position="124"/>
        <end position="196"/>
    </location>
</feature>
<evidence type="ECO:0000256" key="2">
    <source>
        <dbReference type="SAM" id="Phobius"/>
    </source>
</evidence>
<dbReference type="AlphaFoldDB" id="A0A7S2SV15"/>
<dbReference type="InterPro" id="IPR005182">
    <property type="entry name" value="YdbS-like_PH"/>
</dbReference>
<dbReference type="EMBL" id="HBHJ01031330">
    <property type="protein sequence ID" value="CAD9709709.1"/>
    <property type="molecule type" value="Transcribed_RNA"/>
</dbReference>
<proteinExistence type="predicted"/>
<evidence type="ECO:0000313" key="5">
    <source>
        <dbReference type="EMBL" id="CAD9709709.1"/>
    </source>
</evidence>
<name>A0A7S2SV15_9STRA</name>
<keyword evidence="3" id="KW-0732">Signal</keyword>
<feature type="region of interest" description="Disordered" evidence="1">
    <location>
        <begin position="56"/>
        <end position="75"/>
    </location>
</feature>
<feature type="transmembrane region" description="Helical" evidence="2">
    <location>
        <begin position="101"/>
        <end position="121"/>
    </location>
</feature>
<feature type="chain" id="PRO_5030631981" description="YdbS-like PH domain-containing protein" evidence="3">
    <location>
        <begin position="20"/>
        <end position="212"/>
    </location>
</feature>
<evidence type="ECO:0000256" key="1">
    <source>
        <dbReference type="SAM" id="MobiDB-lite"/>
    </source>
</evidence>
<keyword evidence="2" id="KW-1133">Transmembrane helix</keyword>
<sequence length="212" mass="23560">MWCTVALLLGVTALQGSHGFQSPLVTPRALRSPAAAFRAPAPVFARRKGDLFEELSEIEESPDKSSQGAEATGVVEAPAKEKSVLEPEVVFFEGPPSWTEVVLPTISILTVIGIVPFIATLSRQFWVKYKITSRRVSVQSGIGGKDLTEITYDEIYLMKFVYRSFGTVGDMVITLRDGARLEMRSVPNFKEVYQYIFDKVGEDVQEYSDKLN</sequence>
<dbReference type="PANTHER" id="PTHR35688">
    <property type="entry name" value="NAD(P)-LINKED OXIDOREDUCTASE SUPERFAMILY PROTEIN"/>
    <property type="match status" value="1"/>
</dbReference>
<evidence type="ECO:0000259" key="4">
    <source>
        <dbReference type="Pfam" id="PF03703"/>
    </source>
</evidence>
<evidence type="ECO:0000256" key="3">
    <source>
        <dbReference type="SAM" id="SignalP"/>
    </source>
</evidence>
<gene>
    <name evidence="5" type="ORF">RMAR1173_LOCUS20702</name>
</gene>
<keyword evidence="2" id="KW-0472">Membrane</keyword>